<dbReference type="InterPro" id="IPR013154">
    <property type="entry name" value="ADH-like_N"/>
</dbReference>
<dbReference type="PROSITE" id="PS52004">
    <property type="entry name" value="KS3_2"/>
    <property type="match status" value="1"/>
</dbReference>
<dbReference type="GO" id="GO:0016491">
    <property type="term" value="F:oxidoreductase activity"/>
    <property type="evidence" value="ECO:0007669"/>
    <property type="project" value="UniProtKB-KW"/>
</dbReference>
<dbReference type="PANTHER" id="PTHR43775:SF29">
    <property type="entry name" value="ASPERFURANONE POLYKETIDE SYNTHASE AFOG-RELATED"/>
    <property type="match status" value="1"/>
</dbReference>
<dbReference type="SUPFAM" id="SSF55048">
    <property type="entry name" value="Probable ACP-binding domain of malonyl-CoA ACP transacylase"/>
    <property type="match status" value="1"/>
</dbReference>
<keyword evidence="5" id="KW-0521">NADP</keyword>
<dbReference type="InterPro" id="IPR036291">
    <property type="entry name" value="NAD(P)-bd_dom_sf"/>
</dbReference>
<dbReference type="InterPro" id="IPR029063">
    <property type="entry name" value="SAM-dependent_MTases_sf"/>
</dbReference>
<dbReference type="CDD" id="cd00833">
    <property type="entry name" value="PKS"/>
    <property type="match status" value="1"/>
</dbReference>
<comment type="pathway">
    <text evidence="1">Secondary metabolite biosynthesis.</text>
</comment>
<dbReference type="Proteomes" id="UP000031192">
    <property type="component" value="Unassembled WGS sequence"/>
</dbReference>
<keyword evidence="8" id="KW-0012">Acyltransferase</keyword>
<evidence type="ECO:0000259" key="10">
    <source>
        <dbReference type="PROSITE" id="PS50075"/>
    </source>
</evidence>
<evidence type="ECO:0000256" key="7">
    <source>
        <dbReference type="ARBA" id="ARBA00023268"/>
    </source>
</evidence>
<dbReference type="GO" id="GO:0006633">
    <property type="term" value="P:fatty acid biosynthetic process"/>
    <property type="evidence" value="ECO:0007669"/>
    <property type="project" value="TreeGrafter"/>
</dbReference>
<proteinExistence type="predicted"/>
<keyword evidence="3" id="KW-0597">Phosphoprotein</keyword>
<comment type="caution">
    <text evidence="13">The sequence shown here is derived from an EMBL/GenBank/DDBJ whole genome shotgun (WGS) entry which is preliminary data.</text>
</comment>
<protein>
    <submittedName>
        <fullName evidence="13">Beta-ketoacyl synthase</fullName>
    </submittedName>
</protein>
<dbReference type="Gene3D" id="1.10.1200.10">
    <property type="entry name" value="ACP-like"/>
    <property type="match status" value="1"/>
</dbReference>
<dbReference type="Gene3D" id="3.30.70.3290">
    <property type="match status" value="1"/>
</dbReference>
<evidence type="ECO:0000256" key="9">
    <source>
        <dbReference type="PROSITE-ProRule" id="PRU01363"/>
    </source>
</evidence>
<dbReference type="SMART" id="SM00826">
    <property type="entry name" value="PKS_DH"/>
    <property type="match status" value="1"/>
</dbReference>
<dbReference type="InterPro" id="IPR016036">
    <property type="entry name" value="Malonyl_transacylase_ACP-bd"/>
</dbReference>
<feature type="region of interest" description="N-terminal hotdog fold" evidence="9">
    <location>
        <begin position="948"/>
        <end position="1080"/>
    </location>
</feature>
<evidence type="ECO:0000256" key="8">
    <source>
        <dbReference type="ARBA" id="ARBA00023315"/>
    </source>
</evidence>
<dbReference type="Gene3D" id="3.40.366.10">
    <property type="entry name" value="Malonyl-Coenzyme A Acyl Carrier Protein, domain 2"/>
    <property type="match status" value="1"/>
</dbReference>
<feature type="active site" description="Proton donor; for dehydratase activity" evidence="9">
    <location>
        <position position="1166"/>
    </location>
</feature>
<evidence type="ECO:0000256" key="5">
    <source>
        <dbReference type="ARBA" id="ARBA00022857"/>
    </source>
</evidence>
<dbReference type="InterPro" id="IPR049900">
    <property type="entry name" value="PKS_mFAS_DH"/>
</dbReference>
<evidence type="ECO:0000256" key="4">
    <source>
        <dbReference type="ARBA" id="ARBA00022679"/>
    </source>
</evidence>
<dbReference type="InterPro" id="IPR016035">
    <property type="entry name" value="Acyl_Trfase/lysoPLipase"/>
</dbReference>
<keyword evidence="7" id="KW-0511">Multifunctional enzyme</keyword>
<dbReference type="InterPro" id="IPR020841">
    <property type="entry name" value="PKS_Beta-ketoAc_synthase_dom"/>
</dbReference>
<feature type="region of interest" description="C-terminal hotdog fold" evidence="9">
    <location>
        <begin position="1099"/>
        <end position="1258"/>
    </location>
</feature>
<dbReference type="Pfam" id="PF13602">
    <property type="entry name" value="ADH_zinc_N_2"/>
    <property type="match status" value="1"/>
</dbReference>
<keyword evidence="4" id="KW-0808">Transferase</keyword>
<dbReference type="Pfam" id="PF08242">
    <property type="entry name" value="Methyltransf_12"/>
    <property type="match status" value="1"/>
</dbReference>
<dbReference type="InterPro" id="IPR011032">
    <property type="entry name" value="GroES-like_sf"/>
</dbReference>
<dbReference type="InterPro" id="IPR013968">
    <property type="entry name" value="PKS_KR"/>
</dbReference>
<evidence type="ECO:0000256" key="6">
    <source>
        <dbReference type="ARBA" id="ARBA00023002"/>
    </source>
</evidence>
<dbReference type="Pfam" id="PF08240">
    <property type="entry name" value="ADH_N"/>
    <property type="match status" value="1"/>
</dbReference>
<dbReference type="InterPro" id="IPR014030">
    <property type="entry name" value="Ketoacyl_synth_N"/>
</dbReference>
<dbReference type="InterPro" id="IPR020843">
    <property type="entry name" value="ER"/>
</dbReference>
<dbReference type="Pfam" id="PF08659">
    <property type="entry name" value="KR"/>
    <property type="match status" value="1"/>
</dbReference>
<dbReference type="GO" id="GO:0044550">
    <property type="term" value="P:secondary metabolite biosynthetic process"/>
    <property type="evidence" value="ECO:0007669"/>
    <property type="project" value="UniProtKB-ARBA"/>
</dbReference>
<dbReference type="SUPFAM" id="SSF50129">
    <property type="entry name" value="GroES-like"/>
    <property type="match status" value="1"/>
</dbReference>
<accession>A0A0B4H8C4</accession>
<dbReference type="SMART" id="SM00823">
    <property type="entry name" value="PKS_PP"/>
    <property type="match status" value="1"/>
</dbReference>
<dbReference type="SMART" id="SM00829">
    <property type="entry name" value="PKS_ER"/>
    <property type="match status" value="1"/>
</dbReference>
<dbReference type="CDD" id="cd05195">
    <property type="entry name" value="enoyl_red"/>
    <property type="match status" value="1"/>
</dbReference>
<dbReference type="InterPro" id="IPR009081">
    <property type="entry name" value="PP-bd_ACP"/>
</dbReference>
<dbReference type="InterPro" id="IPR014043">
    <property type="entry name" value="Acyl_transferase_dom"/>
</dbReference>
<dbReference type="InterPro" id="IPR014031">
    <property type="entry name" value="Ketoacyl_synth_C"/>
</dbReference>
<dbReference type="SUPFAM" id="SSF53335">
    <property type="entry name" value="S-adenosyl-L-methionine-dependent methyltransferases"/>
    <property type="match status" value="1"/>
</dbReference>
<dbReference type="Pfam" id="PF00698">
    <property type="entry name" value="Acyl_transf_1"/>
    <property type="match status" value="1"/>
</dbReference>
<dbReference type="InterPro" id="IPR036736">
    <property type="entry name" value="ACP-like_sf"/>
</dbReference>
<dbReference type="InterPro" id="IPR013217">
    <property type="entry name" value="Methyltransf_12"/>
</dbReference>
<gene>
    <name evidence="13" type="ORF">MGU_06708</name>
</gene>
<dbReference type="GO" id="GO:1901336">
    <property type="term" value="P:lactone biosynthetic process"/>
    <property type="evidence" value="ECO:0007669"/>
    <property type="project" value="UniProtKB-ARBA"/>
</dbReference>
<dbReference type="Gene3D" id="3.40.50.720">
    <property type="entry name" value="NAD(P)-binding Rossmann-like Domain"/>
    <property type="match status" value="1"/>
</dbReference>
<evidence type="ECO:0000256" key="2">
    <source>
        <dbReference type="ARBA" id="ARBA00022450"/>
    </source>
</evidence>
<keyword evidence="14" id="KW-1185">Reference proteome</keyword>
<dbReference type="InterPro" id="IPR042104">
    <property type="entry name" value="PKS_dehydratase_sf"/>
</dbReference>
<dbReference type="InterPro" id="IPR020807">
    <property type="entry name" value="PKS_DH"/>
</dbReference>
<dbReference type="InterPro" id="IPR050091">
    <property type="entry name" value="PKS_NRPS_Biosynth_Enz"/>
</dbReference>
<dbReference type="Gene3D" id="3.40.47.10">
    <property type="match status" value="1"/>
</dbReference>
<dbReference type="InterPro" id="IPR016039">
    <property type="entry name" value="Thiolase-like"/>
</dbReference>
<dbReference type="InterPro" id="IPR049552">
    <property type="entry name" value="PKS_DH_N"/>
</dbReference>
<evidence type="ECO:0000256" key="1">
    <source>
        <dbReference type="ARBA" id="ARBA00005179"/>
    </source>
</evidence>
<evidence type="ECO:0000313" key="13">
    <source>
        <dbReference type="EMBL" id="KID86016.1"/>
    </source>
</evidence>
<dbReference type="PROSITE" id="PS50075">
    <property type="entry name" value="CARRIER"/>
    <property type="match status" value="1"/>
</dbReference>
<sequence length="2526" mass="275564">MDYSSAIAIVGHAYRVPGVGRKGLWDFLAEAKCAFSRVPKNRFDQDAFYDPDAQKQGCFATKGAHFLPDDVYAFDAPFFNLRPEEARSVDPHHRLLLECTFEAAESAGISLTDLAGGNIGVFSAMGSSDYTEQALLDLPTTSMWTAVGIAGTMFANRLSYFFDLKGPSIALDAACASSTYATHLACKSLLRGECTAAVVGAASLLLSPDHWVMLDTMGALSAEGKSFSYDSKASGFGRGEGAACFILKRLGDALEAGDPIHSVIRNSACNHSGRSDGITMPSAPAQIQLLRQVHEEIGLDPAATAVVEGHGTGTKVGDPIEAGAFAEALAEKRTPGNPLYIGSIKSNFGHLENASGAIAMTKATLMLQHGSVLPTAHFEEMNPNIQGKEKLMVAKTTLPWPKDAIKRVCITNFGFGGSNSAVILDEAPKGTGSRHKLTNGANDVAARINGTNSNGMSNSICDGKGLQRHDRAKKLFVLSAKSEKSLASYLTSFNEYLQPAPEDAAFAHDLSFTLGQRRTHHHWRTAAVASSASELQTQLSGIKLGKTRDQVIAFVFTGQGAQHAQMASELRQYHVFSAAMDQAEYYLRKLGATWSLTEELDKQASESRVNDAEISQPACTAVQIALLALLKSFAVEPSIVTGHSSGEIAAAYSAGMLSFETAMAVAFFRGRAADNLAQKSTHKGAMVALGVGYKDAMALVQENMAGYAGIAAINSPQSVTVSGDESAIDNIFKKAQGSGMFARKLKVEVAYHSRHMEQVASSYLASIEPYFRQAPDSCHKSGVKFISSVTGRAADSADASYWIDNLLKPVRFSDSITQIFSSGEGDTAVAGHDKTPTIVVEIGPHSALRNPIKQTLSQLSQRAGSKNMQFTYLPSLVRGTGADETMLQLAGSLFSLGLPVDFAAINRTNKNNTHVLTDLPAYSWDRSTRYVNEGRAVQKRLHPGLPYDPLIGWKSPSSEGNDASFRQVFTLDQMPWIRDHKVGGEVIMPMTGFMSMAIEAARRLSPTVPGSVVVSEFYVKRSLEIGEDEHIDLTVKLQPVVTGTDGISSSVWRFCIMSWRKEDGWIDHCHGLVEAQEEDMDLESRTMKTAVPLVHNHDMKESSLFDEIYASGPREGTVYGPAFKSTIRYWEAPSWTVMESKLRELDTVRSCSPSGSPFSADPPTLDGFLQGFIPLHDAIKKWRALMPTYVGRLRVSNHIPVDQDKLRLFVVSRLMSHDVKTETLKITVAAFAQLPHSLLPIAEWESVTFRSISSAHASDALSRLPASFYHDLLPAIDFASDADWPKFITAAPADEDGLRKRVQHDRVALEYMKRAVDGTSDLNYSDLPEHLSKFMSWAKSCVAKEEHRLMKEPLPDLSRIAKADAGGELLCAVGEQMVPILRGQVQTLEIMLKDDLLSRNYEQDTSNMRAAATLAKCARHLSDINPELRILEIGGGTGSATLPVLEELWGDATGLAPFRDYTFTDISAGFFENARVKLATWNQRIIYKKLDITQDPAKQGFAPGDYDLVIASNVLHATADMTVTIGNVRSLLKPNGKVLLLEATKHSPATLPFSLLPGWWYAVDEYRNLEEGPLLSDDDWQRLLHAQGFSGVNVCIKDYEDPCNHLMSVMCTTKVGKPETCDDFLRSITVCGLFMDEDELDFAQLVASQVSEATGCHCKIKPFLDIDPEDDEVCIFIDSPANSVLADLSQEMFDMLQNILLETRGLLWVVLDNSGPESLSIRGIMQCLRMEMEPKNLMCFKNAPRSLVGADAIAKLARRLRDPELAASSDHDFVWQDGMIKVPRLRQSVEAKEIFGAETGVYVRKKHNIWGNKASFEITMDTVGMPESLYFRRTDALIRPLGDGEVLVKVETAGLSSRDLQLVLGAVPWAPPGLEGVGVVSKVGSGVSSLRPGDRVYYGLHGGCLATHVRMPAWQANKVPDGWSNADAAGISIAYQVAYLALCHNARLRKRETVLIHAASGAVGQACIVLAQHIGARVFATAGTREKRVFLHDTYGIPESCIFSSRTAEFRNGILCETDGKGVDVVVNSLSGSLLQQTWTLMADLGRFVELGAKDSRMNSSLAMRPFDRNVSFSGIDLCVYAEKRPDEVRQMVAELHDMLRQGVLKPIRSVATMPVSDLAAALRKLQSGQHMGKIVISMGRHDEVVAECHPELGPTHGTLLRPDATYVITGGTGGIGLFLAPWMVEHGARNIVLLGRSGDTRPEVRKVLERYKDTDVQIRAIACHVAYREQLEAALNSITDLPPVRGVVHGALFLKDAMFMNATYQDWQDIRGPRVQAAWHLDEMLPNLDFFIMLSSMLGSFGNVGQAIYAGTATFFDGFVDYRHTRGLPATSIALPVVLDVGYVAERNRTEELKDILGACLSPPHLRVLMRGAIIGSSSGLNFQGKAMSFHIETGDGTDGMAWQCYNARDFRRIVLTKQAGQAASSSTQDKRQSQGLGDASSEGYYENLLGALMDKVSSITMIDRDEVEADAPLANYSLDSLVSVELRNWIRRETGVDLPLAKLVRSANLRAVATYIVPSAKTEA</sequence>
<dbReference type="SUPFAM" id="SSF47336">
    <property type="entry name" value="ACP-like"/>
    <property type="match status" value="1"/>
</dbReference>
<dbReference type="EMBL" id="AZNH01000024">
    <property type="protein sequence ID" value="KID86016.1"/>
    <property type="molecule type" value="Genomic_DNA"/>
</dbReference>
<name>A0A0B4H8C4_METGA</name>
<dbReference type="Pfam" id="PF00109">
    <property type="entry name" value="ketoacyl-synt"/>
    <property type="match status" value="1"/>
</dbReference>
<dbReference type="SMART" id="SM00825">
    <property type="entry name" value="PKS_KS"/>
    <property type="match status" value="1"/>
</dbReference>
<dbReference type="Gene3D" id="3.40.50.150">
    <property type="entry name" value="Vaccinia Virus protein VP39"/>
    <property type="match status" value="1"/>
</dbReference>
<dbReference type="PANTHER" id="PTHR43775">
    <property type="entry name" value="FATTY ACID SYNTHASE"/>
    <property type="match status" value="1"/>
</dbReference>
<dbReference type="Gene3D" id="3.10.129.110">
    <property type="entry name" value="Polyketide synthase dehydratase"/>
    <property type="match status" value="1"/>
</dbReference>
<dbReference type="Pfam" id="PF02801">
    <property type="entry name" value="Ketoacyl-synt_C"/>
    <property type="match status" value="1"/>
</dbReference>
<dbReference type="SUPFAM" id="SSF53901">
    <property type="entry name" value="Thiolase-like"/>
    <property type="match status" value="1"/>
</dbReference>
<dbReference type="Pfam" id="PF21089">
    <property type="entry name" value="PKS_DH_N"/>
    <property type="match status" value="1"/>
</dbReference>
<dbReference type="GO" id="GO:0031177">
    <property type="term" value="F:phosphopantetheine binding"/>
    <property type="evidence" value="ECO:0007669"/>
    <property type="project" value="InterPro"/>
</dbReference>
<dbReference type="Pfam" id="PF22621">
    <property type="entry name" value="CurL-like_PKS_C"/>
    <property type="match status" value="1"/>
</dbReference>
<dbReference type="FunFam" id="3.40.50.720:FF:000209">
    <property type="entry name" value="Polyketide synthase Pks12"/>
    <property type="match status" value="1"/>
</dbReference>
<dbReference type="SMART" id="SM00827">
    <property type="entry name" value="PKS_AT"/>
    <property type="match status" value="1"/>
</dbReference>
<evidence type="ECO:0000256" key="3">
    <source>
        <dbReference type="ARBA" id="ARBA00022553"/>
    </source>
</evidence>
<keyword evidence="2" id="KW-0596">Phosphopantetheine</keyword>
<feature type="domain" description="PKS/mFAS DH" evidence="12">
    <location>
        <begin position="948"/>
        <end position="1258"/>
    </location>
</feature>
<dbReference type="GO" id="GO:0004312">
    <property type="term" value="F:fatty acid synthase activity"/>
    <property type="evidence" value="ECO:0007669"/>
    <property type="project" value="TreeGrafter"/>
</dbReference>
<feature type="active site" description="Proton acceptor; for dehydratase activity" evidence="9">
    <location>
        <position position="980"/>
    </location>
</feature>
<evidence type="ECO:0000259" key="12">
    <source>
        <dbReference type="PROSITE" id="PS52019"/>
    </source>
</evidence>
<dbReference type="CDD" id="cd02440">
    <property type="entry name" value="AdoMet_MTases"/>
    <property type="match status" value="1"/>
</dbReference>
<feature type="domain" description="Ketosynthase family 3 (KS3)" evidence="11">
    <location>
        <begin position="4"/>
        <end position="426"/>
    </location>
</feature>
<feature type="domain" description="Carrier" evidence="10">
    <location>
        <begin position="2445"/>
        <end position="2522"/>
    </location>
</feature>
<organism evidence="13 14">
    <name type="scientific">Metarhizium guizhouense (strain ARSEF 977)</name>
    <dbReference type="NCBI Taxonomy" id="1276136"/>
    <lineage>
        <taxon>Eukaryota</taxon>
        <taxon>Fungi</taxon>
        <taxon>Dikarya</taxon>
        <taxon>Ascomycota</taxon>
        <taxon>Pezizomycotina</taxon>
        <taxon>Sordariomycetes</taxon>
        <taxon>Hypocreomycetidae</taxon>
        <taxon>Hypocreales</taxon>
        <taxon>Clavicipitaceae</taxon>
        <taxon>Metarhizium</taxon>
    </lineage>
</organism>
<dbReference type="OrthoDB" id="4937638at2759"/>
<dbReference type="SUPFAM" id="SSF51735">
    <property type="entry name" value="NAD(P)-binding Rossmann-fold domains"/>
    <property type="match status" value="2"/>
</dbReference>
<dbReference type="InterPro" id="IPR020806">
    <property type="entry name" value="PKS_PP-bd"/>
</dbReference>
<dbReference type="SUPFAM" id="SSF52151">
    <property type="entry name" value="FabD/lysophospholipase-like"/>
    <property type="match status" value="1"/>
</dbReference>
<reference evidence="13 14" key="1">
    <citation type="journal article" date="2014" name="Proc. Natl. Acad. Sci. U.S.A.">
        <title>Trajectory and genomic determinants of fungal-pathogen speciation and host adaptation.</title>
        <authorList>
            <person name="Hu X."/>
            <person name="Xiao G."/>
            <person name="Zheng P."/>
            <person name="Shang Y."/>
            <person name="Su Y."/>
            <person name="Zhang X."/>
            <person name="Liu X."/>
            <person name="Zhan S."/>
            <person name="St Leger R.J."/>
            <person name="Wang C."/>
        </authorList>
    </citation>
    <scope>NUCLEOTIDE SEQUENCE [LARGE SCALE GENOMIC DNA]</scope>
    <source>
        <strain evidence="13 14">ARSEF 977</strain>
    </source>
</reference>
<keyword evidence="6" id="KW-0560">Oxidoreductase</keyword>
<dbReference type="InterPro" id="IPR001227">
    <property type="entry name" value="Ac_transferase_dom_sf"/>
</dbReference>
<dbReference type="Pfam" id="PF00550">
    <property type="entry name" value="PP-binding"/>
    <property type="match status" value="1"/>
</dbReference>
<evidence type="ECO:0000313" key="14">
    <source>
        <dbReference type="Proteomes" id="UP000031192"/>
    </source>
</evidence>
<evidence type="ECO:0000259" key="11">
    <source>
        <dbReference type="PROSITE" id="PS52004"/>
    </source>
</evidence>
<dbReference type="InterPro" id="IPR057326">
    <property type="entry name" value="KR_dom"/>
</dbReference>
<dbReference type="Gene3D" id="3.90.180.10">
    <property type="entry name" value="Medium-chain alcohol dehydrogenases, catalytic domain"/>
    <property type="match status" value="1"/>
</dbReference>
<dbReference type="SMART" id="SM00822">
    <property type="entry name" value="PKS_KR"/>
    <property type="match status" value="1"/>
</dbReference>
<dbReference type="PROSITE" id="PS52019">
    <property type="entry name" value="PKS_MFAS_DH"/>
    <property type="match status" value="1"/>
</dbReference>
<dbReference type="HOGENOM" id="CLU_000022_31_0_1"/>